<keyword evidence="1" id="KW-0614">Plasmid</keyword>
<evidence type="ECO:0000313" key="1">
    <source>
        <dbReference type="EMBL" id="QNL33288.1"/>
    </source>
</evidence>
<accession>A0A7G9A959</accession>
<geneLocation type="plasmid" evidence="1">
    <name>pCE1681-A</name>
</geneLocation>
<organism evidence="1">
    <name type="scientific">Escherichia coli</name>
    <dbReference type="NCBI Taxonomy" id="562"/>
    <lineage>
        <taxon>Bacteria</taxon>
        <taxon>Pseudomonadati</taxon>
        <taxon>Pseudomonadota</taxon>
        <taxon>Gammaproteobacteria</taxon>
        <taxon>Enterobacterales</taxon>
        <taxon>Enterobacteriaceae</taxon>
        <taxon>Escherichia</taxon>
    </lineage>
</organism>
<dbReference type="EMBL" id="MT180430">
    <property type="protein sequence ID" value="QNL33288.1"/>
    <property type="molecule type" value="Genomic_DNA"/>
</dbReference>
<dbReference type="AlphaFoldDB" id="A0A7G9A959"/>
<proteinExistence type="predicted"/>
<sequence>MISLSPPTICNSAKKTYIKRVALGKTARGIMDNPASRIPA</sequence>
<name>A0A7G9A959_ECOLX</name>
<reference evidence="1" key="1">
    <citation type="submission" date="2020-03" db="EMBL/GenBank/DDBJ databases">
        <title>Comparative analysis of multidrug resistant Escherichia coli ST216 isolates from silver gulls in Australia.</title>
        <authorList>
            <person name="Tarabai H."/>
            <person name="Wyrsch E.R."/>
            <person name="Bitar I."/>
            <person name="Djordjevic S.P."/>
            <person name="Dolejska M."/>
        </authorList>
    </citation>
    <scope>NUCLEOTIDE SEQUENCE</scope>
    <source>
        <strain evidence="1">CE1681</strain>
        <plasmid evidence="1">pCE1681-A</plasmid>
    </source>
</reference>
<protein>
    <submittedName>
        <fullName evidence="1">Uncharacterized protein</fullName>
    </submittedName>
</protein>